<organism evidence="2 3">
    <name type="scientific">Brassica cretica</name>
    <name type="common">Mustard</name>
    <dbReference type="NCBI Taxonomy" id="69181"/>
    <lineage>
        <taxon>Eukaryota</taxon>
        <taxon>Viridiplantae</taxon>
        <taxon>Streptophyta</taxon>
        <taxon>Embryophyta</taxon>
        <taxon>Tracheophyta</taxon>
        <taxon>Spermatophyta</taxon>
        <taxon>Magnoliopsida</taxon>
        <taxon>eudicotyledons</taxon>
        <taxon>Gunneridae</taxon>
        <taxon>Pentapetalae</taxon>
        <taxon>rosids</taxon>
        <taxon>malvids</taxon>
        <taxon>Brassicales</taxon>
        <taxon>Brassicaceae</taxon>
        <taxon>Brassiceae</taxon>
        <taxon>Brassica</taxon>
    </lineage>
</organism>
<evidence type="ECO:0000256" key="1">
    <source>
        <dbReference type="SAM" id="MobiDB-lite"/>
    </source>
</evidence>
<comment type="caution">
    <text evidence="2">The sequence shown here is derived from an EMBL/GenBank/DDBJ whole genome shotgun (WGS) entry which is preliminary data.</text>
</comment>
<dbReference type="AlphaFoldDB" id="A0A8S9N646"/>
<feature type="compositionally biased region" description="Basic and acidic residues" evidence="1">
    <location>
        <begin position="163"/>
        <end position="179"/>
    </location>
</feature>
<feature type="region of interest" description="Disordered" evidence="1">
    <location>
        <begin position="90"/>
        <end position="223"/>
    </location>
</feature>
<reference evidence="2" key="1">
    <citation type="submission" date="2019-12" db="EMBL/GenBank/DDBJ databases">
        <title>Genome sequencing and annotation of Brassica cretica.</title>
        <authorList>
            <person name="Studholme D.J."/>
            <person name="Sarris P."/>
        </authorList>
    </citation>
    <scope>NUCLEOTIDE SEQUENCE</scope>
    <source>
        <strain evidence="2">PFS-109/04</strain>
        <tissue evidence="2">Leaf</tissue>
    </source>
</reference>
<sequence>MASDLPAPDMGADEGRDVGESSIQVQGRSERESGMKKQEGFVAPKASSWVDVAQEKKDMGEKVNPKEGYVEQTGIMEKIVVRNTEEEIEEGGVIENDIDDNGDLVKEVEEIDKEDPLKAHEMPELNGEEADHDKSETEDGEARQDTETDDGSTIPEVAMPQEKPAELNMKEHEHEKSETENGNEGNIMEMRKGENQIFSGSVIGGNSNLRPSLPRRRALGSLY</sequence>
<protein>
    <submittedName>
        <fullName evidence="2">Uncharacterized protein</fullName>
    </submittedName>
</protein>
<evidence type="ECO:0000313" key="2">
    <source>
        <dbReference type="EMBL" id="KAF3499292.1"/>
    </source>
</evidence>
<feature type="compositionally biased region" description="Basic and acidic residues" evidence="1">
    <location>
        <begin position="103"/>
        <end position="146"/>
    </location>
</feature>
<feature type="compositionally biased region" description="Acidic residues" evidence="1">
    <location>
        <begin position="90"/>
        <end position="102"/>
    </location>
</feature>
<feature type="compositionally biased region" description="Basic and acidic residues" evidence="1">
    <location>
        <begin position="28"/>
        <end position="39"/>
    </location>
</feature>
<accession>A0A8S9N646</accession>
<dbReference type="Proteomes" id="UP000712600">
    <property type="component" value="Unassembled WGS sequence"/>
</dbReference>
<feature type="region of interest" description="Disordered" evidence="1">
    <location>
        <begin position="1"/>
        <end position="47"/>
    </location>
</feature>
<proteinExistence type="predicted"/>
<gene>
    <name evidence="2" type="ORF">F2Q69_00044045</name>
</gene>
<evidence type="ECO:0000313" key="3">
    <source>
        <dbReference type="Proteomes" id="UP000712600"/>
    </source>
</evidence>
<feature type="compositionally biased region" description="Basic residues" evidence="1">
    <location>
        <begin position="213"/>
        <end position="223"/>
    </location>
</feature>
<name>A0A8S9N646_BRACR</name>
<feature type="compositionally biased region" description="Polar residues" evidence="1">
    <location>
        <begin position="196"/>
        <end position="210"/>
    </location>
</feature>
<dbReference type="EMBL" id="QGKX02001621">
    <property type="protein sequence ID" value="KAF3499292.1"/>
    <property type="molecule type" value="Genomic_DNA"/>
</dbReference>